<dbReference type="RefSeq" id="WP_323697712.1">
    <property type="nucleotide sequence ID" value="NZ_JAYGIL010000020.1"/>
</dbReference>
<dbReference type="Proteomes" id="UP001303899">
    <property type="component" value="Unassembled WGS sequence"/>
</dbReference>
<organism evidence="1 2">
    <name type="scientific">Arcicella gelida</name>
    <dbReference type="NCBI Taxonomy" id="2984195"/>
    <lineage>
        <taxon>Bacteria</taxon>
        <taxon>Pseudomonadati</taxon>
        <taxon>Bacteroidota</taxon>
        <taxon>Cytophagia</taxon>
        <taxon>Cytophagales</taxon>
        <taxon>Flectobacillaceae</taxon>
        <taxon>Arcicella</taxon>
    </lineage>
</organism>
<dbReference type="Gene3D" id="2.120.10.30">
    <property type="entry name" value="TolB, C-terminal domain"/>
    <property type="match status" value="1"/>
</dbReference>
<evidence type="ECO:0000313" key="1">
    <source>
        <dbReference type="EMBL" id="MEA5404382.1"/>
    </source>
</evidence>
<keyword evidence="2" id="KW-1185">Reference proteome</keyword>
<dbReference type="InterPro" id="IPR011042">
    <property type="entry name" value="6-blade_b-propeller_TolB-like"/>
</dbReference>
<comment type="caution">
    <text evidence="1">The sequence shown here is derived from an EMBL/GenBank/DDBJ whole genome shotgun (WGS) entry which is preliminary data.</text>
</comment>
<accession>A0ABU5S7C5</accession>
<dbReference type="InterPro" id="IPR011659">
    <property type="entry name" value="WD40"/>
</dbReference>
<dbReference type="EMBL" id="JAYGIL010000020">
    <property type="protein sequence ID" value="MEA5404382.1"/>
    <property type="molecule type" value="Genomic_DNA"/>
</dbReference>
<gene>
    <name evidence="1" type="ORF">VB776_15725</name>
</gene>
<protein>
    <recommendedName>
        <fullName evidence="3">WD40-like Beta Propeller Repeat</fullName>
    </recommendedName>
</protein>
<reference evidence="1 2" key="1">
    <citation type="submission" date="2023-12" db="EMBL/GenBank/DDBJ databases">
        <title>Novel species of the genus Arcicella isolated from rivers.</title>
        <authorList>
            <person name="Lu H."/>
        </authorList>
    </citation>
    <scope>NUCLEOTIDE SEQUENCE [LARGE SCALE GENOMIC DNA]</scope>
    <source>
        <strain evidence="1 2">DC2W</strain>
    </source>
</reference>
<name>A0ABU5S7C5_9BACT</name>
<sequence>MKQIKIQITILILVTLNHLGLGQVNKKRLPSPINSEFLEDSPSISADRTSFIYQSNKYNPNREVSYVGDSIVSPNIIGIFETKLHQRGEYQPPQAIENINNFFQTSRIVNHPNISYDGNSIFFSGINKIGKGSEDIYFSTRINDNWSTPQNAGEAINTAAFEGSPSITPDGKKLFFIREIPNQKIGNQQCYKILLSERESINDPWERPIQLPYPINQGCECAPRIHADGKTLFFSSIRKESKGDFDVYKSVLQDDGTWLEPVNLKFINSRKDDKFVTINPCGDILYFVSDGDIYSSVIPEEYKPQKNAVIQGFVLDSLSQTPLHAKIDVIAKTSPNEIFATFETNISDGRYTVVLPTYDEFTLNIKTEGYINKDLPVGGNSFNNCELIAKDFLMQAIPKLIPASTMSVSTPTPKTNTKTKRIEILKNRQ</sequence>
<dbReference type="SUPFAM" id="SSF69304">
    <property type="entry name" value="Tricorn protease N-terminal domain"/>
    <property type="match status" value="1"/>
</dbReference>
<dbReference type="Pfam" id="PF07676">
    <property type="entry name" value="PD40"/>
    <property type="match status" value="3"/>
</dbReference>
<evidence type="ECO:0000313" key="2">
    <source>
        <dbReference type="Proteomes" id="UP001303899"/>
    </source>
</evidence>
<evidence type="ECO:0008006" key="3">
    <source>
        <dbReference type="Google" id="ProtNLM"/>
    </source>
</evidence>
<proteinExistence type="predicted"/>